<dbReference type="Proteomes" id="UP000683310">
    <property type="component" value="Chromosome"/>
</dbReference>
<keyword evidence="2" id="KW-1185">Reference proteome</keyword>
<proteinExistence type="predicted"/>
<evidence type="ECO:0000313" key="1">
    <source>
        <dbReference type="EMBL" id="QVI21426.1"/>
    </source>
</evidence>
<sequence>MSTRPASAHRLRLALDAAATAPVNGFWWPYSRGLTAELPEALAMLTRQLGPIHRVIYHLDEWDAAPRNFEVGGRQVRLDGYRHMPARIAEVHGAEIGARVTLRLITPVDDADLIDAQQRWESEGGAAA</sequence>
<name>A0ABX8CNB3_9NOCA</name>
<dbReference type="Pfam" id="PF19457">
    <property type="entry name" value="DUF5994"/>
    <property type="match status" value="1"/>
</dbReference>
<reference evidence="1 2" key="1">
    <citation type="submission" date="2021-04" db="EMBL/GenBank/DDBJ databases">
        <title>Nocardia tengchongensis.</title>
        <authorList>
            <person name="Zhuang k."/>
            <person name="Ran Y."/>
            <person name="Li W."/>
        </authorList>
    </citation>
    <scope>NUCLEOTIDE SEQUENCE [LARGE SCALE GENOMIC DNA]</scope>
    <source>
        <strain evidence="1 2">CFH S0057</strain>
    </source>
</reference>
<accession>A0ABX8CNB3</accession>
<organism evidence="1 2">
    <name type="scientific">Nocardia tengchongensis</name>
    <dbReference type="NCBI Taxonomy" id="2055889"/>
    <lineage>
        <taxon>Bacteria</taxon>
        <taxon>Bacillati</taxon>
        <taxon>Actinomycetota</taxon>
        <taxon>Actinomycetes</taxon>
        <taxon>Mycobacteriales</taxon>
        <taxon>Nocardiaceae</taxon>
        <taxon>Nocardia</taxon>
    </lineage>
</organism>
<dbReference type="EMBL" id="CP074371">
    <property type="protein sequence ID" value="QVI21426.1"/>
    <property type="molecule type" value="Genomic_DNA"/>
</dbReference>
<gene>
    <name evidence="1" type="ORF">KHQ06_36660</name>
</gene>
<evidence type="ECO:0000313" key="2">
    <source>
        <dbReference type="Proteomes" id="UP000683310"/>
    </source>
</evidence>
<protein>
    <submittedName>
        <fullName evidence="1">Uncharacterized protein</fullName>
    </submittedName>
</protein>
<dbReference type="InterPro" id="IPR046036">
    <property type="entry name" value="DUF5994"/>
</dbReference>